<evidence type="ECO:0000256" key="1">
    <source>
        <dbReference type="SAM" id="MobiDB-lite"/>
    </source>
</evidence>
<sequence>MTSRDSKDKCNENSERERQLVLFISSANHSLLPYYLNNRSPLLRHVDISQQSASRVCGVQNRRFKHSSNDALEADVSTHLNAIDLGRDRIRNLGHRRAALYQLGQPGRHDDDDYDDDDDDEEKGV</sequence>
<proteinExistence type="predicted"/>
<gene>
    <name evidence="2" type="ORF">ANN_06496</name>
</gene>
<evidence type="ECO:0000313" key="3">
    <source>
        <dbReference type="Proteomes" id="UP001148838"/>
    </source>
</evidence>
<evidence type="ECO:0000313" key="2">
    <source>
        <dbReference type="EMBL" id="KAJ4444699.1"/>
    </source>
</evidence>
<keyword evidence="3" id="KW-1185">Reference proteome</keyword>
<reference evidence="2 3" key="1">
    <citation type="journal article" date="2022" name="Allergy">
        <title>Genome assembly and annotation of Periplaneta americana reveal a comprehensive cockroach allergen profile.</title>
        <authorList>
            <person name="Wang L."/>
            <person name="Xiong Q."/>
            <person name="Saelim N."/>
            <person name="Wang L."/>
            <person name="Nong W."/>
            <person name="Wan A.T."/>
            <person name="Shi M."/>
            <person name="Liu X."/>
            <person name="Cao Q."/>
            <person name="Hui J.H.L."/>
            <person name="Sookrung N."/>
            <person name="Leung T.F."/>
            <person name="Tungtrongchitr A."/>
            <person name="Tsui S.K.W."/>
        </authorList>
    </citation>
    <scope>NUCLEOTIDE SEQUENCE [LARGE SCALE GENOMIC DNA]</scope>
    <source>
        <strain evidence="2">PWHHKU_190912</strain>
    </source>
</reference>
<dbReference type="Proteomes" id="UP001148838">
    <property type="component" value="Unassembled WGS sequence"/>
</dbReference>
<protein>
    <submittedName>
        <fullName evidence="2">Uncharacterized protein</fullName>
    </submittedName>
</protein>
<feature type="compositionally biased region" description="Acidic residues" evidence="1">
    <location>
        <begin position="112"/>
        <end position="125"/>
    </location>
</feature>
<name>A0ABQ8TDV5_PERAM</name>
<dbReference type="EMBL" id="JAJSOF020000011">
    <property type="protein sequence ID" value="KAJ4444699.1"/>
    <property type="molecule type" value="Genomic_DNA"/>
</dbReference>
<feature type="region of interest" description="Disordered" evidence="1">
    <location>
        <begin position="101"/>
        <end position="125"/>
    </location>
</feature>
<comment type="caution">
    <text evidence="2">The sequence shown here is derived from an EMBL/GenBank/DDBJ whole genome shotgun (WGS) entry which is preliminary data.</text>
</comment>
<accession>A0ABQ8TDV5</accession>
<organism evidence="2 3">
    <name type="scientific">Periplaneta americana</name>
    <name type="common">American cockroach</name>
    <name type="synonym">Blatta americana</name>
    <dbReference type="NCBI Taxonomy" id="6978"/>
    <lineage>
        <taxon>Eukaryota</taxon>
        <taxon>Metazoa</taxon>
        <taxon>Ecdysozoa</taxon>
        <taxon>Arthropoda</taxon>
        <taxon>Hexapoda</taxon>
        <taxon>Insecta</taxon>
        <taxon>Pterygota</taxon>
        <taxon>Neoptera</taxon>
        <taxon>Polyneoptera</taxon>
        <taxon>Dictyoptera</taxon>
        <taxon>Blattodea</taxon>
        <taxon>Blattoidea</taxon>
        <taxon>Blattidae</taxon>
        <taxon>Blattinae</taxon>
        <taxon>Periplaneta</taxon>
    </lineage>
</organism>